<feature type="region of interest" description="Disordered" evidence="3">
    <location>
        <begin position="73"/>
        <end position="124"/>
    </location>
</feature>
<feature type="domain" description="RRM" evidence="4">
    <location>
        <begin position="146"/>
        <end position="240"/>
    </location>
</feature>
<dbReference type="GO" id="GO:0001731">
    <property type="term" value="P:formation of translation preinitiation complex"/>
    <property type="evidence" value="ECO:0000318"/>
    <property type="project" value="GO_Central"/>
</dbReference>
<feature type="compositionally biased region" description="Basic and acidic residues" evidence="3">
    <location>
        <begin position="331"/>
        <end position="350"/>
    </location>
</feature>
<dbReference type="SMART" id="SM00360">
    <property type="entry name" value="RRM"/>
    <property type="match status" value="2"/>
</dbReference>
<dbReference type="GO" id="GO:0097010">
    <property type="term" value="P:eukaryotic translation initiation factor 4F complex assembly"/>
    <property type="evidence" value="ECO:0000318"/>
    <property type="project" value="GO_Central"/>
</dbReference>
<dbReference type="OMA" id="KCTDEQM"/>
<dbReference type="GO" id="GO:0034057">
    <property type="term" value="F:RNA strand-exchange activity"/>
    <property type="evidence" value="ECO:0000318"/>
    <property type="project" value="GO_Central"/>
</dbReference>
<dbReference type="eggNOG" id="KOG0118">
    <property type="taxonomic scope" value="Eukaryota"/>
</dbReference>
<gene>
    <name evidence="5" type="ORF">DAPPUDRAFT_306960</name>
</gene>
<dbReference type="KEGG" id="dpx:DAPPUDRAFT_306960"/>
<dbReference type="CDD" id="cd12394">
    <property type="entry name" value="RRM1_RBM34"/>
    <property type="match status" value="1"/>
</dbReference>
<dbReference type="HOGENOM" id="CLU_635036_0_0_1"/>
<evidence type="ECO:0000256" key="3">
    <source>
        <dbReference type="SAM" id="MobiDB-lite"/>
    </source>
</evidence>
<proteinExistence type="predicted"/>
<keyword evidence="6" id="KW-1185">Reference proteome</keyword>
<evidence type="ECO:0000313" key="6">
    <source>
        <dbReference type="Proteomes" id="UP000000305"/>
    </source>
</evidence>
<dbReference type="PANTHER" id="PTHR23236:SF11">
    <property type="entry name" value="EUKARYOTIC TRANSLATION INITIATION FACTOR 4H"/>
    <property type="match status" value="1"/>
</dbReference>
<dbReference type="Gene3D" id="3.30.70.330">
    <property type="match status" value="2"/>
</dbReference>
<dbReference type="STRING" id="6669.E9H0D2"/>
<dbReference type="InterPro" id="IPR012677">
    <property type="entry name" value="Nucleotide-bd_a/b_plait_sf"/>
</dbReference>
<protein>
    <recommendedName>
        <fullName evidence="4">RRM domain-containing protein</fullName>
    </recommendedName>
</protein>
<sequence length="432" mass="48786">MTHYEIGSVANFVSQKLDESTQKTSLQKNQKVLDQLFASSNAVTNVVVANVPIPKEEVKKVKKKKRQADQYAISNFPSTKNTKSIKDLDEDEVEKILDPGPEDDDDMEMEEEDESDKVSRKLKKNELKNVKKNLEKKGESKEDGDRVVLVKNLPIKIKRRTVHHFFAKCGKINAVWLRCAALADPAMPKKVAVIKQEFHPNRQSISAFVRFETNEAAQAAVAMTGCEFQENHIAVSLLSDSNIKKQLSLGIFVGNLTFDVTDEALWLHFGECGKISDVRIIRDRVNGMGKGFGYVNFESADSVELALKLDQSLLNDRPIRVSRCKKNPKPFKTEEKKPGKEREDGKESGAYKRIKHKESQEERKKGAGWISKMKKRNKESYHKPAKVNSFAGETTGNDSAKAVKTGKIVKRNKEEQRKKIIAAKLAFVNKKK</sequence>
<evidence type="ECO:0000259" key="4">
    <source>
        <dbReference type="PROSITE" id="PS50102"/>
    </source>
</evidence>
<dbReference type="InterPro" id="IPR035979">
    <property type="entry name" value="RBD_domain_sf"/>
</dbReference>
<dbReference type="GO" id="GO:0033592">
    <property type="term" value="F:RNA strand annealing activity"/>
    <property type="evidence" value="ECO:0000318"/>
    <property type="project" value="GO_Central"/>
</dbReference>
<dbReference type="FunCoup" id="E9H0D2">
    <property type="interactions" value="523"/>
</dbReference>
<name>E9H0D2_DAPPU</name>
<dbReference type="GO" id="GO:0043024">
    <property type="term" value="F:ribosomal small subunit binding"/>
    <property type="evidence" value="ECO:0000318"/>
    <property type="project" value="GO_Central"/>
</dbReference>
<dbReference type="Pfam" id="PF00076">
    <property type="entry name" value="RRM_1"/>
    <property type="match status" value="1"/>
</dbReference>
<dbReference type="PROSITE" id="PS50102">
    <property type="entry name" value="RRM"/>
    <property type="match status" value="2"/>
</dbReference>
<feature type="compositionally biased region" description="Acidic residues" evidence="3">
    <location>
        <begin position="100"/>
        <end position="115"/>
    </location>
</feature>
<accession>E9H0D2</accession>
<feature type="compositionally biased region" description="Basic residues" evidence="3">
    <location>
        <begin position="320"/>
        <end position="329"/>
    </location>
</feature>
<keyword evidence="1 2" id="KW-0694">RNA-binding</keyword>
<feature type="compositionally biased region" description="Polar residues" evidence="3">
    <location>
        <begin position="73"/>
        <end position="82"/>
    </location>
</feature>
<dbReference type="OrthoDB" id="442677at2759"/>
<organism evidence="5 6">
    <name type="scientific">Daphnia pulex</name>
    <name type="common">Water flea</name>
    <dbReference type="NCBI Taxonomy" id="6669"/>
    <lineage>
        <taxon>Eukaryota</taxon>
        <taxon>Metazoa</taxon>
        <taxon>Ecdysozoa</taxon>
        <taxon>Arthropoda</taxon>
        <taxon>Crustacea</taxon>
        <taxon>Branchiopoda</taxon>
        <taxon>Diplostraca</taxon>
        <taxon>Cladocera</taxon>
        <taxon>Anomopoda</taxon>
        <taxon>Daphniidae</taxon>
        <taxon>Daphnia</taxon>
    </lineage>
</organism>
<dbReference type="EMBL" id="GL732580">
    <property type="protein sequence ID" value="EFX74787.1"/>
    <property type="molecule type" value="Genomic_DNA"/>
</dbReference>
<dbReference type="PANTHER" id="PTHR23236">
    <property type="entry name" value="EUKARYOTIC TRANSLATION INITIATION FACTOR 4B/4H"/>
    <property type="match status" value="1"/>
</dbReference>
<feature type="region of interest" description="Disordered" evidence="3">
    <location>
        <begin position="320"/>
        <end position="403"/>
    </location>
</feature>
<dbReference type="Proteomes" id="UP000000305">
    <property type="component" value="Unassembled WGS sequence"/>
</dbReference>
<evidence type="ECO:0000256" key="1">
    <source>
        <dbReference type="ARBA" id="ARBA00022884"/>
    </source>
</evidence>
<dbReference type="InterPro" id="IPR000504">
    <property type="entry name" value="RRM_dom"/>
</dbReference>
<dbReference type="CDD" id="cd12395">
    <property type="entry name" value="RRM2_RBM34"/>
    <property type="match status" value="1"/>
</dbReference>
<dbReference type="InParanoid" id="E9H0D2"/>
<evidence type="ECO:0000313" key="5">
    <source>
        <dbReference type="EMBL" id="EFX74787.1"/>
    </source>
</evidence>
<dbReference type="SUPFAM" id="SSF54928">
    <property type="entry name" value="RNA-binding domain, RBD"/>
    <property type="match status" value="2"/>
</dbReference>
<dbReference type="InterPro" id="IPR034221">
    <property type="entry name" value="RBM34_RRM2"/>
</dbReference>
<evidence type="ECO:0000256" key="2">
    <source>
        <dbReference type="PROSITE-ProRule" id="PRU00176"/>
    </source>
</evidence>
<feature type="domain" description="RRM" evidence="4">
    <location>
        <begin position="249"/>
        <end position="326"/>
    </location>
</feature>
<reference evidence="5 6" key="1">
    <citation type="journal article" date="2011" name="Science">
        <title>The ecoresponsive genome of Daphnia pulex.</title>
        <authorList>
            <person name="Colbourne J.K."/>
            <person name="Pfrender M.E."/>
            <person name="Gilbert D."/>
            <person name="Thomas W.K."/>
            <person name="Tucker A."/>
            <person name="Oakley T.H."/>
            <person name="Tokishita S."/>
            <person name="Aerts A."/>
            <person name="Arnold G.J."/>
            <person name="Basu M.K."/>
            <person name="Bauer D.J."/>
            <person name="Caceres C.E."/>
            <person name="Carmel L."/>
            <person name="Casola C."/>
            <person name="Choi J.H."/>
            <person name="Detter J.C."/>
            <person name="Dong Q."/>
            <person name="Dusheyko S."/>
            <person name="Eads B.D."/>
            <person name="Frohlich T."/>
            <person name="Geiler-Samerotte K.A."/>
            <person name="Gerlach D."/>
            <person name="Hatcher P."/>
            <person name="Jogdeo S."/>
            <person name="Krijgsveld J."/>
            <person name="Kriventseva E.V."/>
            <person name="Kultz D."/>
            <person name="Laforsch C."/>
            <person name="Lindquist E."/>
            <person name="Lopez J."/>
            <person name="Manak J.R."/>
            <person name="Muller J."/>
            <person name="Pangilinan J."/>
            <person name="Patwardhan R.P."/>
            <person name="Pitluck S."/>
            <person name="Pritham E.J."/>
            <person name="Rechtsteiner A."/>
            <person name="Rho M."/>
            <person name="Rogozin I.B."/>
            <person name="Sakarya O."/>
            <person name="Salamov A."/>
            <person name="Schaack S."/>
            <person name="Shapiro H."/>
            <person name="Shiga Y."/>
            <person name="Skalitzky C."/>
            <person name="Smith Z."/>
            <person name="Souvorov A."/>
            <person name="Sung W."/>
            <person name="Tang Z."/>
            <person name="Tsuchiya D."/>
            <person name="Tu H."/>
            <person name="Vos H."/>
            <person name="Wang M."/>
            <person name="Wolf Y.I."/>
            <person name="Yamagata H."/>
            <person name="Yamada T."/>
            <person name="Ye Y."/>
            <person name="Shaw J.R."/>
            <person name="Andrews J."/>
            <person name="Crease T.J."/>
            <person name="Tang H."/>
            <person name="Lucas S.M."/>
            <person name="Robertson H.M."/>
            <person name="Bork P."/>
            <person name="Koonin E.V."/>
            <person name="Zdobnov E.M."/>
            <person name="Grigoriev I.V."/>
            <person name="Lynch M."/>
            <person name="Boore J.L."/>
        </authorList>
    </citation>
    <scope>NUCLEOTIDE SEQUENCE [LARGE SCALE GENOMIC DNA]</scope>
</reference>
<dbReference type="AlphaFoldDB" id="E9H0D2"/>